<dbReference type="EMBL" id="GBXM01047453">
    <property type="protein sequence ID" value="JAH61124.1"/>
    <property type="molecule type" value="Transcribed_RNA"/>
</dbReference>
<name>A0A0E9U5C8_ANGAN</name>
<reference evidence="1" key="2">
    <citation type="journal article" date="2015" name="Fish Shellfish Immunol.">
        <title>Early steps in the European eel (Anguilla anguilla)-Vibrio vulnificus interaction in the gills: Role of the RtxA13 toxin.</title>
        <authorList>
            <person name="Callol A."/>
            <person name="Pajuelo D."/>
            <person name="Ebbesson L."/>
            <person name="Teles M."/>
            <person name="MacKenzie S."/>
            <person name="Amaro C."/>
        </authorList>
    </citation>
    <scope>NUCLEOTIDE SEQUENCE</scope>
</reference>
<protein>
    <submittedName>
        <fullName evidence="1">Uncharacterized protein</fullName>
    </submittedName>
</protein>
<proteinExistence type="predicted"/>
<organism evidence="1">
    <name type="scientific">Anguilla anguilla</name>
    <name type="common">European freshwater eel</name>
    <name type="synonym">Muraena anguilla</name>
    <dbReference type="NCBI Taxonomy" id="7936"/>
    <lineage>
        <taxon>Eukaryota</taxon>
        <taxon>Metazoa</taxon>
        <taxon>Chordata</taxon>
        <taxon>Craniata</taxon>
        <taxon>Vertebrata</taxon>
        <taxon>Euteleostomi</taxon>
        <taxon>Actinopterygii</taxon>
        <taxon>Neopterygii</taxon>
        <taxon>Teleostei</taxon>
        <taxon>Anguilliformes</taxon>
        <taxon>Anguillidae</taxon>
        <taxon>Anguilla</taxon>
    </lineage>
</organism>
<sequence>MGSTVSKMSSPAKRETDGLAIERDLFGDFDFFEDMLTSPFCEDPYIQR</sequence>
<reference evidence="1" key="1">
    <citation type="submission" date="2014-11" db="EMBL/GenBank/DDBJ databases">
        <authorList>
            <person name="Amaro Gonzalez C."/>
        </authorList>
    </citation>
    <scope>NUCLEOTIDE SEQUENCE</scope>
</reference>
<dbReference type="AlphaFoldDB" id="A0A0E9U5C8"/>
<evidence type="ECO:0000313" key="1">
    <source>
        <dbReference type="EMBL" id="JAH61124.1"/>
    </source>
</evidence>
<accession>A0A0E9U5C8</accession>